<dbReference type="InterPro" id="IPR010178">
    <property type="entry name" value="Lit"/>
</dbReference>
<evidence type="ECO:0000256" key="1">
    <source>
        <dbReference type="SAM" id="Phobius"/>
    </source>
</evidence>
<feature type="transmembrane region" description="Helical" evidence="1">
    <location>
        <begin position="7"/>
        <end position="25"/>
    </location>
</feature>
<organism evidence="2 3">
    <name type="scientific">Candidatus Curtissbacteria bacterium GW2011_GWA1_40_16</name>
    <dbReference type="NCBI Taxonomy" id="1618405"/>
    <lineage>
        <taxon>Bacteria</taxon>
        <taxon>Candidatus Curtissiibacteriota</taxon>
    </lineage>
</organism>
<dbReference type="AlphaFoldDB" id="A0A0G0RN83"/>
<feature type="transmembrane region" description="Helical" evidence="1">
    <location>
        <begin position="176"/>
        <end position="202"/>
    </location>
</feature>
<dbReference type="EMBL" id="LBYI01000001">
    <property type="protein sequence ID" value="KKR51356.1"/>
    <property type="molecule type" value="Genomic_DNA"/>
</dbReference>
<keyword evidence="1" id="KW-0812">Transmembrane</keyword>
<keyword evidence="1" id="KW-1133">Transmembrane helix</keyword>
<keyword evidence="1" id="KW-0472">Membrane</keyword>
<sequence length="211" mass="24669">MKYLSILIIVLIPVTIILINISILAKNYNFYLTIYKTQNIYNNFPNESILDSATKNLIDYFRNKNILDQNYYSGQAQIHLKDVKYLLNIVSITSLIVITTVFFLNGLFVYKKELKRLTGSLVKGGLATIILTIIISAFLIFNFQGFFIDFHKIFFRNNYWLFDESDNLIKMFPERFFMYFSYVLIGNIIITSLVLILSATIIRKINDKPHI</sequence>
<dbReference type="NCBIfam" id="TIGR01906">
    <property type="entry name" value="integ_TIGR01906"/>
    <property type="match status" value="1"/>
</dbReference>
<feature type="transmembrane region" description="Helical" evidence="1">
    <location>
        <begin position="85"/>
        <end position="109"/>
    </location>
</feature>
<dbReference type="Proteomes" id="UP000034531">
    <property type="component" value="Unassembled WGS sequence"/>
</dbReference>
<gene>
    <name evidence="2" type="ORF">UT84_C0001G0041</name>
</gene>
<accession>A0A0G0RN83</accession>
<evidence type="ECO:0000313" key="2">
    <source>
        <dbReference type="EMBL" id="KKR51356.1"/>
    </source>
</evidence>
<comment type="caution">
    <text evidence="2">The sequence shown here is derived from an EMBL/GenBank/DDBJ whole genome shotgun (WGS) entry which is preliminary data.</text>
</comment>
<protein>
    <recommendedName>
        <fullName evidence="4">Integral membrane protein TIGR01906</fullName>
    </recommendedName>
</protein>
<dbReference type="Pfam" id="PF07314">
    <property type="entry name" value="Lit"/>
    <property type="match status" value="1"/>
</dbReference>
<reference evidence="2 3" key="1">
    <citation type="journal article" date="2015" name="Nature">
        <title>rRNA introns, odd ribosomes, and small enigmatic genomes across a large radiation of phyla.</title>
        <authorList>
            <person name="Brown C.T."/>
            <person name="Hug L.A."/>
            <person name="Thomas B.C."/>
            <person name="Sharon I."/>
            <person name="Castelle C.J."/>
            <person name="Singh A."/>
            <person name="Wilkins M.J."/>
            <person name="Williams K.H."/>
            <person name="Banfield J.F."/>
        </authorList>
    </citation>
    <scope>NUCLEOTIDE SEQUENCE [LARGE SCALE GENOMIC DNA]</scope>
</reference>
<proteinExistence type="predicted"/>
<evidence type="ECO:0008006" key="4">
    <source>
        <dbReference type="Google" id="ProtNLM"/>
    </source>
</evidence>
<evidence type="ECO:0000313" key="3">
    <source>
        <dbReference type="Proteomes" id="UP000034531"/>
    </source>
</evidence>
<feature type="transmembrane region" description="Helical" evidence="1">
    <location>
        <begin position="121"/>
        <end position="141"/>
    </location>
</feature>
<name>A0A0G0RN83_9BACT</name>